<proteinExistence type="predicted"/>
<keyword evidence="1" id="KW-0472">Membrane</keyword>
<evidence type="ECO:0000313" key="2">
    <source>
        <dbReference type="EMBL" id="SEN56161.1"/>
    </source>
</evidence>
<dbReference type="EMBL" id="FOCV01000005">
    <property type="protein sequence ID" value="SEN56161.1"/>
    <property type="molecule type" value="Genomic_DNA"/>
</dbReference>
<sequence>MILTGTDLLDFKKLPLDAQLTALLDGEATPEQKQELEQRLATDEGAKRLYDKLRHGADFGKHRFDDILKEPVPLALVRSIKSVQPPKAPVAPRLSRPSLKLAPTGPQALAAAIILFVAGCGIGYFAAGSTGTVQSAPPTTIEAASDSSEWLTDVIANQRLIARQPRHIFEVPSTQAEEISTWLTSTVGVAFRVPDLSDQGWTFQGARIFIGDGRPVGQLVYTSSDGDLASICFRKDNLPSEADDFKETIKDEIGVVAWHNAGTSYVLVGPSSEASLGQLAMQVATSI</sequence>
<gene>
    <name evidence="1" type="ORF">RTCCBAU85039_1688</name>
    <name evidence="2" type="ORF">SAMN05216228_1005182</name>
</gene>
<dbReference type="AlphaFoldDB" id="A0A1H8HIZ0"/>
<dbReference type="STRING" id="501024.RTCCBAU85039_1688"/>
<organism evidence="1 3">
    <name type="scientific">Rhizobium tibeticum</name>
    <dbReference type="NCBI Taxonomy" id="501024"/>
    <lineage>
        <taxon>Bacteria</taxon>
        <taxon>Pseudomonadati</taxon>
        <taxon>Pseudomonadota</taxon>
        <taxon>Alphaproteobacteria</taxon>
        <taxon>Hyphomicrobiales</taxon>
        <taxon>Rhizobiaceae</taxon>
        <taxon>Rhizobium/Agrobacterium group</taxon>
        <taxon>Rhizobium</taxon>
    </lineage>
</organism>
<reference evidence="1" key="3">
    <citation type="submission" date="2016-10" db="EMBL/GenBank/DDBJ databases">
        <authorList>
            <person name="de Groot N.N."/>
        </authorList>
    </citation>
    <scope>NUCLEOTIDE SEQUENCE [LARGE SCALE GENOMIC DNA]</scope>
    <source>
        <strain evidence="1">CCBAU85039</strain>
    </source>
</reference>
<reference evidence="3" key="1">
    <citation type="submission" date="2016-10" db="EMBL/GenBank/DDBJ databases">
        <authorList>
            <person name="Wibberg D."/>
        </authorList>
    </citation>
    <scope>NUCLEOTIDE SEQUENCE [LARGE SCALE GENOMIC DNA]</scope>
</reference>
<evidence type="ECO:0000313" key="3">
    <source>
        <dbReference type="Proteomes" id="UP000183063"/>
    </source>
</evidence>
<keyword evidence="1" id="KW-0812">Transmembrane</keyword>
<reference evidence="2 4" key="2">
    <citation type="submission" date="2016-10" db="EMBL/GenBank/DDBJ databases">
        <authorList>
            <person name="Varghese N."/>
            <person name="Submissions S."/>
        </authorList>
    </citation>
    <scope>NUCLEOTIDE SEQUENCE [LARGE SCALE GENOMIC DNA]</scope>
    <source>
        <strain evidence="2 4">CGMCC 1.7071</strain>
    </source>
</reference>
<keyword evidence="4" id="KW-1185">Reference proteome</keyword>
<dbReference type="Proteomes" id="UP000183063">
    <property type="component" value="Unassembled WGS sequence"/>
</dbReference>
<evidence type="ECO:0000313" key="4">
    <source>
        <dbReference type="Proteomes" id="UP000198939"/>
    </source>
</evidence>
<name>A0A1H8HIZ0_9HYPH</name>
<protein>
    <submittedName>
        <fullName evidence="1">Putative transmembrane transcriptional regulator (Anti-sigma factor)</fullName>
    </submittedName>
    <submittedName>
        <fullName evidence="2">Transmembrane transcriptional regulator (Anti-sigma factor RsiW)</fullName>
    </submittedName>
</protein>
<dbReference type="EMBL" id="FNXB01000007">
    <property type="protein sequence ID" value="SEH66585.1"/>
    <property type="molecule type" value="Genomic_DNA"/>
</dbReference>
<dbReference type="Proteomes" id="UP000198939">
    <property type="component" value="Unassembled WGS sequence"/>
</dbReference>
<evidence type="ECO:0000313" key="1">
    <source>
        <dbReference type="EMBL" id="SEH66585.1"/>
    </source>
</evidence>
<accession>A0A1H8HIZ0</accession>